<reference evidence="1" key="1">
    <citation type="submission" date="2024-06" db="EMBL/GenBank/DDBJ databases">
        <title>Draft Genome Sequence of Deinococcus sonorensis Type Strain KR-87, a Biofilm Producing Representative of the Genus Deinococcus.</title>
        <authorList>
            <person name="Boren L.S."/>
            <person name="Grosso R.A."/>
            <person name="Hugenberg-Cox A.N."/>
            <person name="Hill J.T.E."/>
            <person name="Albert C.M."/>
            <person name="Tuohy J.M."/>
        </authorList>
    </citation>
    <scope>NUCLEOTIDE SEQUENCE</scope>
    <source>
        <strain evidence="1">KR-87</strain>
    </source>
</reference>
<dbReference type="KEGG" id="dsc:ABOD76_18535"/>
<dbReference type="CDD" id="cd02966">
    <property type="entry name" value="TlpA_like_family"/>
    <property type="match status" value="1"/>
</dbReference>
<dbReference type="InterPro" id="IPR050553">
    <property type="entry name" value="Thioredoxin_ResA/DsbE_sf"/>
</dbReference>
<dbReference type="PANTHER" id="PTHR42852:SF13">
    <property type="entry name" value="PROTEIN DIPZ"/>
    <property type="match status" value="1"/>
</dbReference>
<dbReference type="SUPFAM" id="SSF52833">
    <property type="entry name" value="Thioredoxin-like"/>
    <property type="match status" value="1"/>
</dbReference>
<dbReference type="EMBL" id="CP158299">
    <property type="protein sequence ID" value="XBV85408.1"/>
    <property type="molecule type" value="Genomic_DNA"/>
</dbReference>
<dbReference type="Gene3D" id="3.40.30.10">
    <property type="entry name" value="Glutaredoxin"/>
    <property type="match status" value="1"/>
</dbReference>
<proteinExistence type="predicted"/>
<organism evidence="1">
    <name type="scientific">Deinococcus sonorensis KR-87</name>
    <dbReference type="NCBI Taxonomy" id="694439"/>
    <lineage>
        <taxon>Bacteria</taxon>
        <taxon>Thermotogati</taxon>
        <taxon>Deinococcota</taxon>
        <taxon>Deinococci</taxon>
        <taxon>Deinococcales</taxon>
        <taxon>Deinococcaceae</taxon>
        <taxon>Deinococcus</taxon>
    </lineage>
</organism>
<sequence length="150" mass="16706">MNWPAADAFVWGDAVPSPEVWTRPGLVMFFNLECPACISRGIPFLKRLHAEAGGRVQMLAIHTSRGHRLLPQEDVVPTLRRFAERYARLPFPVALDLDGSVAAHWQTEGTPHTLAFAAGGELLRSVYGSQDNAQTRLEYLVQEWTGEEHG</sequence>
<evidence type="ECO:0000313" key="1">
    <source>
        <dbReference type="EMBL" id="XBV85408.1"/>
    </source>
</evidence>
<dbReference type="PANTHER" id="PTHR42852">
    <property type="entry name" value="THIOL:DISULFIDE INTERCHANGE PROTEIN DSBE"/>
    <property type="match status" value="1"/>
</dbReference>
<protein>
    <submittedName>
        <fullName evidence="1">TlpA disulfide reductase family protein</fullName>
    </submittedName>
</protein>
<gene>
    <name evidence="1" type="ORF">ABOD76_18535</name>
</gene>
<accession>A0AAU7UA48</accession>
<dbReference type="InterPro" id="IPR036249">
    <property type="entry name" value="Thioredoxin-like_sf"/>
</dbReference>
<dbReference type="RefSeq" id="WP_350243445.1">
    <property type="nucleotide sequence ID" value="NZ_CP158299.1"/>
</dbReference>
<name>A0AAU7UA48_9DEIO</name>
<dbReference type="AlphaFoldDB" id="A0AAU7UA48"/>